<comment type="caution">
    <text evidence="10">The sequence shown here is derived from an EMBL/GenBank/DDBJ whole genome shotgun (WGS) entry which is preliminary data.</text>
</comment>
<dbReference type="InterPro" id="IPR050985">
    <property type="entry name" value="Alpha-glycosidase_related"/>
</dbReference>
<dbReference type="Gene3D" id="2.60.40.1180">
    <property type="entry name" value="Golgi alpha-mannosidase II"/>
    <property type="match status" value="1"/>
</dbReference>
<feature type="active site" description="Nucleophile" evidence="6">
    <location>
        <position position="478"/>
    </location>
</feature>
<dbReference type="Pfam" id="PF16875">
    <property type="entry name" value="Glyco_hydro_36N"/>
    <property type="match status" value="1"/>
</dbReference>
<comment type="similarity">
    <text evidence="5">Belongs to the glycosyl hydrolase.</text>
</comment>
<dbReference type="PANTHER" id="PTHR43053:SF3">
    <property type="entry name" value="ALPHA-GALACTOSIDASE C-RELATED"/>
    <property type="match status" value="1"/>
</dbReference>
<feature type="binding site" evidence="7">
    <location>
        <position position="443"/>
    </location>
    <ligand>
        <name>substrate</name>
    </ligand>
</feature>
<dbReference type="PANTHER" id="PTHR43053">
    <property type="entry name" value="GLYCOSIDASE FAMILY 31"/>
    <property type="match status" value="1"/>
</dbReference>
<evidence type="ECO:0000256" key="2">
    <source>
        <dbReference type="ARBA" id="ARBA00012755"/>
    </source>
</evidence>
<feature type="active site" description="Proton donor" evidence="6">
    <location>
        <position position="548"/>
    </location>
</feature>
<feature type="binding site" evidence="7">
    <location>
        <begin position="476"/>
        <end position="480"/>
    </location>
    <ligand>
        <name>substrate</name>
    </ligand>
</feature>
<keyword evidence="4 5" id="KW-0326">Glycosidase</keyword>
<dbReference type="FunFam" id="3.20.20.70:FF:000118">
    <property type="entry name" value="Alpha-galactosidase"/>
    <property type="match status" value="1"/>
</dbReference>
<evidence type="ECO:0000259" key="8">
    <source>
        <dbReference type="Pfam" id="PF16874"/>
    </source>
</evidence>
<protein>
    <recommendedName>
        <fullName evidence="2 5">Alpha-galactosidase</fullName>
        <ecNumber evidence="2 5">3.2.1.22</ecNumber>
    </recommendedName>
</protein>
<dbReference type="PROSITE" id="PS00512">
    <property type="entry name" value="ALPHA_GALACTOSIDASE"/>
    <property type="match status" value="1"/>
</dbReference>
<name>A0A2T2X9V6_9FIRM</name>
<dbReference type="AlphaFoldDB" id="A0A2T2X9V6"/>
<dbReference type="EC" id="3.2.1.22" evidence="2 5"/>
<evidence type="ECO:0000256" key="3">
    <source>
        <dbReference type="ARBA" id="ARBA00022801"/>
    </source>
</evidence>
<feature type="domain" description="Glycosyl hydrolase family 36 N-terminal" evidence="9">
    <location>
        <begin position="29"/>
        <end position="285"/>
    </location>
</feature>
<dbReference type="CDD" id="cd14791">
    <property type="entry name" value="GH36"/>
    <property type="match status" value="1"/>
</dbReference>
<dbReference type="SUPFAM" id="SSF51445">
    <property type="entry name" value="(Trans)glycosidases"/>
    <property type="match status" value="1"/>
</dbReference>
<dbReference type="InterPro" id="IPR000111">
    <property type="entry name" value="Glyco_hydro_27/36_CS"/>
</dbReference>
<accession>A0A2T2X9V6</accession>
<feature type="binding site" evidence="7">
    <location>
        <position position="526"/>
    </location>
    <ligand>
        <name>substrate</name>
    </ligand>
</feature>
<dbReference type="InterPro" id="IPR013780">
    <property type="entry name" value="Glyco_hydro_b"/>
</dbReference>
<evidence type="ECO:0000256" key="5">
    <source>
        <dbReference type="PIRNR" id="PIRNR005536"/>
    </source>
</evidence>
<evidence type="ECO:0000259" key="9">
    <source>
        <dbReference type="Pfam" id="PF16875"/>
    </source>
</evidence>
<dbReference type="InterPro" id="IPR031704">
    <property type="entry name" value="Glyco_hydro_36_N"/>
</dbReference>
<keyword evidence="3 5" id="KW-0378">Hydrolase</keyword>
<dbReference type="PRINTS" id="PR00743">
    <property type="entry name" value="GLHYDRLASE36"/>
</dbReference>
<reference evidence="10 11" key="1">
    <citation type="journal article" date="2014" name="BMC Genomics">
        <title>Comparison of environmental and isolate Sulfobacillus genomes reveals diverse carbon, sulfur, nitrogen, and hydrogen metabolisms.</title>
        <authorList>
            <person name="Justice N.B."/>
            <person name="Norman A."/>
            <person name="Brown C.T."/>
            <person name="Singh A."/>
            <person name="Thomas B.C."/>
            <person name="Banfield J.F."/>
        </authorList>
    </citation>
    <scope>NUCLEOTIDE SEQUENCE [LARGE SCALE GENOMIC DNA]</scope>
    <source>
        <strain evidence="10">AMDSBA1</strain>
    </source>
</reference>
<proteinExistence type="inferred from homology"/>
<organism evidence="10 11">
    <name type="scientific">Sulfobacillus benefaciens</name>
    <dbReference type="NCBI Taxonomy" id="453960"/>
    <lineage>
        <taxon>Bacteria</taxon>
        <taxon>Bacillati</taxon>
        <taxon>Bacillota</taxon>
        <taxon>Clostridia</taxon>
        <taxon>Eubacteriales</taxon>
        <taxon>Clostridiales Family XVII. Incertae Sedis</taxon>
        <taxon>Sulfobacillus</taxon>
    </lineage>
</organism>
<dbReference type="Gene3D" id="3.20.20.70">
    <property type="entry name" value="Aldolase class I"/>
    <property type="match status" value="1"/>
</dbReference>
<dbReference type="GO" id="GO:0016052">
    <property type="term" value="P:carbohydrate catabolic process"/>
    <property type="evidence" value="ECO:0007669"/>
    <property type="project" value="InterPro"/>
</dbReference>
<dbReference type="Pfam" id="PF02065">
    <property type="entry name" value="Melibiase"/>
    <property type="match status" value="1"/>
</dbReference>
<evidence type="ECO:0000313" key="11">
    <source>
        <dbReference type="Proteomes" id="UP000242699"/>
    </source>
</evidence>
<dbReference type="Proteomes" id="UP000242699">
    <property type="component" value="Unassembled WGS sequence"/>
</dbReference>
<gene>
    <name evidence="10" type="ORF">C7B43_02560</name>
</gene>
<dbReference type="InterPro" id="IPR038417">
    <property type="entry name" value="Alpga-gal_N_sf"/>
</dbReference>
<dbReference type="InterPro" id="IPR002252">
    <property type="entry name" value="Glyco_hydro_36"/>
</dbReference>
<dbReference type="PIRSF" id="PIRSF005536">
    <property type="entry name" value="Agal"/>
    <property type="match status" value="1"/>
</dbReference>
<evidence type="ECO:0000313" key="10">
    <source>
        <dbReference type="EMBL" id="PSR31270.1"/>
    </source>
</evidence>
<feature type="binding site" evidence="7">
    <location>
        <begin position="366"/>
        <end position="367"/>
    </location>
    <ligand>
        <name>substrate</name>
    </ligand>
</feature>
<dbReference type="InterPro" id="IPR017853">
    <property type="entry name" value="GH"/>
</dbReference>
<dbReference type="Pfam" id="PF16874">
    <property type="entry name" value="Glyco_hydro_36C"/>
    <property type="match status" value="1"/>
</dbReference>
<dbReference type="InterPro" id="IPR013785">
    <property type="entry name" value="Aldolase_TIM"/>
</dbReference>
<dbReference type="Gene3D" id="2.70.98.60">
    <property type="entry name" value="alpha-galactosidase from lactobacil brevis"/>
    <property type="match status" value="1"/>
</dbReference>
<evidence type="ECO:0000256" key="1">
    <source>
        <dbReference type="ARBA" id="ARBA00001255"/>
    </source>
</evidence>
<comment type="catalytic activity">
    <reaction evidence="1 5">
        <text>Hydrolysis of terminal, non-reducing alpha-D-galactose residues in alpha-D-galactosides, including galactose oligosaccharides, galactomannans and galactolipids.</text>
        <dbReference type="EC" id="3.2.1.22"/>
    </reaction>
</comment>
<dbReference type="InterPro" id="IPR031705">
    <property type="entry name" value="Glyco_hydro_36_C"/>
</dbReference>
<evidence type="ECO:0000256" key="7">
    <source>
        <dbReference type="PIRSR" id="PIRSR005536-2"/>
    </source>
</evidence>
<evidence type="ECO:0000256" key="6">
    <source>
        <dbReference type="PIRSR" id="PIRSR005536-1"/>
    </source>
</evidence>
<feature type="binding site" evidence="7">
    <location>
        <position position="548"/>
    </location>
    <ligand>
        <name>substrate</name>
    </ligand>
</feature>
<evidence type="ECO:0000256" key="4">
    <source>
        <dbReference type="ARBA" id="ARBA00023295"/>
    </source>
</evidence>
<dbReference type="EMBL" id="PXYT01000003">
    <property type="protein sequence ID" value="PSR31270.1"/>
    <property type="molecule type" value="Genomic_DNA"/>
</dbReference>
<dbReference type="GO" id="GO:0004557">
    <property type="term" value="F:alpha-galactosidase activity"/>
    <property type="evidence" value="ECO:0007669"/>
    <property type="project" value="UniProtKB-UniRule"/>
</dbReference>
<sequence length="745" mass="85191">MPIEVDLDNRIFHLCSRNASYVMTVTREGYLAHLYWGKRLTASSSLLRVLAPISRPFSPTSEHNSLWSLDLLPQEYPGFGHGDMRAPAYQVLLSDGTTVVDPRYRGYRIMAGKPALSALPHIRASSSEDAESLEMELEDVYSRLHIILSYTVLNKLDVVVRSVKFVNHSANPMRLLRALSVTVDFPEQPWEIISLPGAWGRERWVQRISLGQGMVSQESRRGTSSHQANPFWAMVNPGTTEESGKVFAFNLVYSGNFLAFSDLDQYGQVRSGMGINPFDFSWHLEPEETFQTPEAVLVYSDQGLDHMSRTFHDLYREHLYQGPWKQRDRPILINNWEATYFSFTEEKLLDIALTASGLGIELFVLDDGWFGNRNNDRQALGDYDVNRDKLPHGLGALAEKVNQQGLDFGLWVEPEMVSPDSELYRRHPDWCLHVSGRSSSWGRNQLVLDLSRLDVQNWIIETLSKVFRRANISYVKWDMNRSLTETGSSALPRERQQETAHRYVLGLYHILDELTHLFPHVLFEGCSGGGGRFDPGILYYMPQIWTSDTTDAAERAKIQYGTSLVYPPVAMTAHVSQIPNHQVGRITPLAARHWIAMSANFGYELDLADLTSEEQIRVANYVRFYKSTLRKLVQWGEFSRLQDPFNTNGVSWMFSDREQNEMVVVYLCLKTESNPNRTWIKLRHLDSRSRYRVRGCTLKPEEEGAWEAIAGDELMNVGLGVWPRQDYFTQSWHLVREKGGEGGGF</sequence>
<feature type="binding site" evidence="7">
    <location>
        <position position="199"/>
    </location>
    <ligand>
        <name>substrate</name>
    </ligand>
</feature>
<feature type="domain" description="Glycosyl hydrolase family 36 C-terminal" evidence="8">
    <location>
        <begin position="651"/>
        <end position="734"/>
    </location>
</feature>